<dbReference type="PANTHER" id="PTHR43639">
    <property type="entry name" value="OXIDOREDUCTASE, SHORT-CHAIN DEHYDROGENASE/REDUCTASE FAMILY (AFU_ORTHOLOGUE AFUA_5G02870)"/>
    <property type="match status" value="1"/>
</dbReference>
<gene>
    <name evidence="3" type="ORF">LMG32289_03005</name>
</gene>
<sequence>MSSRKVVVITGASQGIGAQLVRSYRENGYRVVANSRNVQASHDADILAVPGDIGHPATAEAIVKAAIEAFGRIDSLVNNAGIFIAKPFTQYTIDDYDAVTGTNARGFFLITQRVIEQMMKQGHGGHVVSITTTLVDHALAGVPCMLASLTKGGINAATRSLAVEYAKVGIRVNAVAPGMILTPMHSPESYAALAGLHPLGRMGEMRDVAEAVMFLEQAPFITGEIMHVDGGMSAGH</sequence>
<comment type="caution">
    <text evidence="3">The sequence shown here is derived from an EMBL/GenBank/DDBJ whole genome shotgun (WGS) entry which is preliminary data.</text>
</comment>
<name>A0ABN7YKB8_9BURK</name>
<keyword evidence="2 3" id="KW-0560">Oxidoreductase</keyword>
<dbReference type="InterPro" id="IPR036291">
    <property type="entry name" value="NAD(P)-bd_dom_sf"/>
</dbReference>
<keyword evidence="4" id="KW-1185">Reference proteome</keyword>
<dbReference type="Pfam" id="PF13561">
    <property type="entry name" value="adh_short_C2"/>
    <property type="match status" value="1"/>
</dbReference>
<comment type="similarity">
    <text evidence="1">Belongs to the short-chain dehydrogenases/reductases (SDR) family.</text>
</comment>
<dbReference type="EC" id="1.1.1.119" evidence="3"/>
<dbReference type="Gene3D" id="3.40.50.720">
    <property type="entry name" value="NAD(P)-binding Rossmann-like Domain"/>
    <property type="match status" value="1"/>
</dbReference>
<accession>A0ABN7YKB8</accession>
<proteinExistence type="inferred from homology"/>
<dbReference type="InterPro" id="IPR002347">
    <property type="entry name" value="SDR_fam"/>
</dbReference>
<dbReference type="EMBL" id="CAJZAG010000005">
    <property type="protein sequence ID" value="CAG9173953.1"/>
    <property type="molecule type" value="Genomic_DNA"/>
</dbReference>
<dbReference type="PRINTS" id="PR00081">
    <property type="entry name" value="GDHRDH"/>
</dbReference>
<organism evidence="3 4">
    <name type="scientific">Cupriavidus pampae</name>
    <dbReference type="NCBI Taxonomy" id="659251"/>
    <lineage>
        <taxon>Bacteria</taxon>
        <taxon>Pseudomonadati</taxon>
        <taxon>Pseudomonadota</taxon>
        <taxon>Betaproteobacteria</taxon>
        <taxon>Burkholderiales</taxon>
        <taxon>Burkholderiaceae</taxon>
        <taxon>Cupriavidus</taxon>
    </lineage>
</organism>
<protein>
    <submittedName>
        <fullName evidence="3">Glucose 1-dehydrogenase</fullName>
        <ecNumber evidence="3">1.1.1.119</ecNumber>
    </submittedName>
</protein>
<reference evidence="3 4" key="1">
    <citation type="submission" date="2021-08" db="EMBL/GenBank/DDBJ databases">
        <authorList>
            <person name="Peeters C."/>
        </authorList>
    </citation>
    <scope>NUCLEOTIDE SEQUENCE [LARGE SCALE GENOMIC DNA]</scope>
    <source>
        <strain evidence="3 4">LMG 32289</strain>
    </source>
</reference>
<dbReference type="GO" id="GO:0047935">
    <property type="term" value="F:glucose 1-dehydrogenase (NADP+) activity"/>
    <property type="evidence" value="ECO:0007669"/>
    <property type="project" value="UniProtKB-EC"/>
</dbReference>
<dbReference type="PRINTS" id="PR00080">
    <property type="entry name" value="SDRFAMILY"/>
</dbReference>
<dbReference type="SUPFAM" id="SSF51735">
    <property type="entry name" value="NAD(P)-binding Rossmann-fold domains"/>
    <property type="match status" value="1"/>
</dbReference>
<dbReference type="CDD" id="cd05233">
    <property type="entry name" value="SDR_c"/>
    <property type="match status" value="1"/>
</dbReference>
<evidence type="ECO:0000313" key="4">
    <source>
        <dbReference type="Proteomes" id="UP000706525"/>
    </source>
</evidence>
<dbReference type="PANTHER" id="PTHR43639:SF1">
    <property type="entry name" value="SHORT-CHAIN DEHYDROGENASE_REDUCTASE FAMILY PROTEIN"/>
    <property type="match status" value="1"/>
</dbReference>
<evidence type="ECO:0000313" key="3">
    <source>
        <dbReference type="EMBL" id="CAG9173953.1"/>
    </source>
</evidence>
<evidence type="ECO:0000256" key="2">
    <source>
        <dbReference type="ARBA" id="ARBA00023002"/>
    </source>
</evidence>
<evidence type="ECO:0000256" key="1">
    <source>
        <dbReference type="ARBA" id="ARBA00006484"/>
    </source>
</evidence>
<dbReference type="Proteomes" id="UP000706525">
    <property type="component" value="Unassembled WGS sequence"/>
</dbReference>
<dbReference type="RefSeq" id="WP_223989493.1">
    <property type="nucleotide sequence ID" value="NZ_CAJZAG010000005.1"/>
</dbReference>